<organism evidence="3">
    <name type="scientific">Schistocephalus solidus</name>
    <name type="common">Tapeworm</name>
    <dbReference type="NCBI Taxonomy" id="70667"/>
    <lineage>
        <taxon>Eukaryota</taxon>
        <taxon>Metazoa</taxon>
        <taxon>Spiralia</taxon>
        <taxon>Lophotrochozoa</taxon>
        <taxon>Platyhelminthes</taxon>
        <taxon>Cestoda</taxon>
        <taxon>Eucestoda</taxon>
        <taxon>Diphyllobothriidea</taxon>
        <taxon>Diphyllobothriidae</taxon>
        <taxon>Schistocephalus</taxon>
    </lineage>
</organism>
<dbReference type="AlphaFoldDB" id="A0A183SF36"/>
<dbReference type="OrthoDB" id="341511at2759"/>
<protein>
    <submittedName>
        <fullName evidence="1 3">Uncharacterized protein</fullName>
    </submittedName>
</protein>
<evidence type="ECO:0000313" key="3">
    <source>
        <dbReference type="WBParaSite" id="SSLN_0000292101-mRNA-1"/>
    </source>
</evidence>
<dbReference type="WBParaSite" id="SSLN_0000292101-mRNA-1">
    <property type="protein sequence ID" value="SSLN_0000292101-mRNA-1"/>
    <property type="gene ID" value="SSLN_0000292101"/>
</dbReference>
<dbReference type="EMBL" id="UYSU01032351">
    <property type="protein sequence ID" value="VDL89219.1"/>
    <property type="molecule type" value="Genomic_DNA"/>
</dbReference>
<reference evidence="3" key="1">
    <citation type="submission" date="2016-06" db="UniProtKB">
        <authorList>
            <consortium name="WormBaseParasite"/>
        </authorList>
    </citation>
    <scope>IDENTIFICATION</scope>
</reference>
<reference evidence="1 2" key="2">
    <citation type="submission" date="2018-11" db="EMBL/GenBank/DDBJ databases">
        <authorList>
            <consortium name="Pathogen Informatics"/>
        </authorList>
    </citation>
    <scope>NUCLEOTIDE SEQUENCE [LARGE SCALE GENOMIC DNA]</scope>
    <source>
        <strain evidence="1 2">NST_G2</strain>
    </source>
</reference>
<dbReference type="Proteomes" id="UP000275846">
    <property type="component" value="Unassembled WGS sequence"/>
</dbReference>
<name>A0A183SF36_SCHSO</name>
<keyword evidence="2" id="KW-1185">Reference proteome</keyword>
<gene>
    <name evidence="1" type="ORF">SSLN_LOCUS2834</name>
</gene>
<evidence type="ECO:0000313" key="2">
    <source>
        <dbReference type="Proteomes" id="UP000275846"/>
    </source>
</evidence>
<accession>A0A183SF36</accession>
<evidence type="ECO:0000313" key="1">
    <source>
        <dbReference type="EMBL" id="VDL89219.1"/>
    </source>
</evidence>
<sequence length="98" mass="10556">MGLFGHMHIHDSGIHRNADNTDTQYTPSASAILTAFATPNTTNEIPPASPDFSCPHCTHPRNCKSIARRLVNQYLVHQHTAGITASTALTVLAHSLIA</sequence>
<proteinExistence type="predicted"/>